<evidence type="ECO:0000259" key="7">
    <source>
        <dbReference type="SMART" id="SM00739"/>
    </source>
</evidence>
<dbReference type="InterPro" id="IPR057264">
    <property type="entry name" value="Ribosomal_uL24_C"/>
</dbReference>
<dbReference type="InterPro" id="IPR014722">
    <property type="entry name" value="Rib_uL2_dom2"/>
</dbReference>
<comment type="caution">
    <text evidence="8">The sequence shown here is derived from an EMBL/GenBank/DDBJ whole genome shotgun (WGS) entry which is preliminary data.</text>
</comment>
<keyword evidence="3 5" id="KW-0687">Ribonucleoprotein</keyword>
<evidence type="ECO:0000256" key="6">
    <source>
        <dbReference type="RuleBase" id="RU003477"/>
    </source>
</evidence>
<dbReference type="NCBIfam" id="TIGR01079">
    <property type="entry name" value="rplX_bact"/>
    <property type="match status" value="1"/>
</dbReference>
<dbReference type="GO" id="GO:1990904">
    <property type="term" value="C:ribonucleoprotein complex"/>
    <property type="evidence" value="ECO:0007669"/>
    <property type="project" value="UniProtKB-KW"/>
</dbReference>
<sequence length="79" mass="8575">MAIKLKIKKGDTVKIISGDDKGKTGEVLAVLPKEKKVIVKDCKVAKKTVKPDQEKNPEGGFVNKEMPIDISNVAKVEGE</sequence>
<dbReference type="Proteomes" id="UP001171508">
    <property type="component" value="Unassembled WGS sequence"/>
</dbReference>
<evidence type="ECO:0000313" key="9">
    <source>
        <dbReference type="Proteomes" id="UP001171508"/>
    </source>
</evidence>
<dbReference type="GO" id="GO:0006412">
    <property type="term" value="P:translation"/>
    <property type="evidence" value="ECO:0007669"/>
    <property type="project" value="UniProtKB-UniRule"/>
</dbReference>
<dbReference type="InterPro" id="IPR005825">
    <property type="entry name" value="Ribosomal_uL24_CS"/>
</dbReference>
<dbReference type="Gene3D" id="2.30.30.30">
    <property type="match status" value="1"/>
</dbReference>
<organism evidence="8 9">
    <name type="scientific">Aliarcobacter butzleri</name>
    <dbReference type="NCBI Taxonomy" id="28197"/>
    <lineage>
        <taxon>Bacteria</taxon>
        <taxon>Pseudomonadati</taxon>
        <taxon>Campylobacterota</taxon>
        <taxon>Epsilonproteobacteria</taxon>
        <taxon>Campylobacterales</taxon>
        <taxon>Arcobacteraceae</taxon>
        <taxon>Aliarcobacter</taxon>
    </lineage>
</organism>
<dbReference type="Pfam" id="PF00467">
    <property type="entry name" value="KOW"/>
    <property type="match status" value="1"/>
</dbReference>
<evidence type="ECO:0000256" key="3">
    <source>
        <dbReference type="ARBA" id="ARBA00023274"/>
    </source>
</evidence>
<dbReference type="InterPro" id="IPR005824">
    <property type="entry name" value="KOW"/>
</dbReference>
<evidence type="ECO:0000256" key="4">
    <source>
        <dbReference type="ARBA" id="ARBA00035206"/>
    </source>
</evidence>
<dbReference type="PANTHER" id="PTHR12903">
    <property type="entry name" value="MITOCHONDRIAL RIBOSOMAL PROTEIN L24"/>
    <property type="match status" value="1"/>
</dbReference>
<dbReference type="GO" id="GO:0005840">
    <property type="term" value="C:ribosome"/>
    <property type="evidence" value="ECO:0007669"/>
    <property type="project" value="UniProtKB-KW"/>
</dbReference>
<dbReference type="SUPFAM" id="SSF50104">
    <property type="entry name" value="Translation proteins SH3-like domain"/>
    <property type="match status" value="1"/>
</dbReference>
<keyword evidence="5" id="KW-0694">RNA-binding</keyword>
<evidence type="ECO:0000313" key="8">
    <source>
        <dbReference type="EMBL" id="MDN5132751.1"/>
    </source>
</evidence>
<dbReference type="EMBL" id="JAQJJM010000020">
    <property type="protein sequence ID" value="MDN5132751.1"/>
    <property type="molecule type" value="Genomic_DNA"/>
</dbReference>
<dbReference type="InterPro" id="IPR003256">
    <property type="entry name" value="Ribosomal_uL24"/>
</dbReference>
<evidence type="ECO:0000256" key="5">
    <source>
        <dbReference type="HAMAP-Rule" id="MF_01326"/>
    </source>
</evidence>
<dbReference type="InterPro" id="IPR041988">
    <property type="entry name" value="Ribosomal_uL24_KOW"/>
</dbReference>
<dbReference type="Pfam" id="PF17136">
    <property type="entry name" value="ribosomal_L24"/>
    <property type="match status" value="1"/>
</dbReference>
<comment type="function">
    <text evidence="5">One of the proteins that surrounds the polypeptide exit tunnel on the outside of the subunit.</text>
</comment>
<protein>
    <recommendedName>
        <fullName evidence="4 5">Large ribosomal subunit protein uL24</fullName>
    </recommendedName>
</protein>
<accession>A0AAP4PZB1</accession>
<dbReference type="RefSeq" id="WP_175531346.1">
    <property type="nucleotide sequence ID" value="NZ_JABWGL010000022.1"/>
</dbReference>
<comment type="function">
    <text evidence="5">One of two assembly initiator proteins, it binds directly to the 5'-end of the 23S rRNA, where it nucleates assembly of the 50S subunit.</text>
</comment>
<proteinExistence type="inferred from homology"/>
<dbReference type="CDD" id="cd06089">
    <property type="entry name" value="KOW_RPL26"/>
    <property type="match status" value="1"/>
</dbReference>
<dbReference type="HAMAP" id="MF_01326_B">
    <property type="entry name" value="Ribosomal_uL24_B"/>
    <property type="match status" value="1"/>
</dbReference>
<keyword evidence="2 5" id="KW-0689">Ribosomal protein</keyword>
<dbReference type="InterPro" id="IPR008991">
    <property type="entry name" value="Translation_prot_SH3-like_sf"/>
</dbReference>
<reference evidence="8" key="2">
    <citation type="submission" date="2023-01" db="EMBL/GenBank/DDBJ databases">
        <authorList>
            <person name="Uljanovas D."/>
        </authorList>
    </citation>
    <scope>NUCLEOTIDE SEQUENCE</scope>
    <source>
        <strain evidence="8">H19</strain>
    </source>
</reference>
<feature type="domain" description="KOW" evidence="7">
    <location>
        <begin position="6"/>
        <end position="33"/>
    </location>
</feature>
<keyword evidence="5" id="KW-0699">rRNA-binding</keyword>
<dbReference type="PROSITE" id="PS01108">
    <property type="entry name" value="RIBOSOMAL_L24"/>
    <property type="match status" value="1"/>
</dbReference>
<dbReference type="AlphaFoldDB" id="A0AAP4PZB1"/>
<dbReference type="GO" id="GO:0019843">
    <property type="term" value="F:rRNA binding"/>
    <property type="evidence" value="ECO:0007669"/>
    <property type="project" value="UniProtKB-UniRule"/>
</dbReference>
<dbReference type="SMART" id="SM00739">
    <property type="entry name" value="KOW"/>
    <property type="match status" value="1"/>
</dbReference>
<comment type="subunit">
    <text evidence="5">Part of the 50S ribosomal subunit.</text>
</comment>
<reference evidence="8" key="1">
    <citation type="journal article" date="2023" name="Microorganisms">
        <title>Genomic Characterization of Arcobacter butzleri Strains Isolated from Various Sources in Lithuania.</title>
        <authorList>
            <person name="Uljanovas D."/>
            <person name="Golz G."/>
            <person name="Fleischmann S."/>
            <person name="Kudirkiene E."/>
            <person name="Kasetiene N."/>
            <person name="Grineviciene A."/>
            <person name="Tamuleviciene E."/>
            <person name="Aksomaitiene J."/>
            <person name="Alter T."/>
            <person name="Malakauskas M."/>
        </authorList>
    </citation>
    <scope>NUCLEOTIDE SEQUENCE</scope>
    <source>
        <strain evidence="8">H19</strain>
    </source>
</reference>
<gene>
    <name evidence="5" type="primary">rplX</name>
    <name evidence="8" type="ORF">PJV92_08470</name>
</gene>
<dbReference type="GO" id="GO:0003735">
    <property type="term" value="F:structural constituent of ribosome"/>
    <property type="evidence" value="ECO:0007669"/>
    <property type="project" value="InterPro"/>
</dbReference>
<name>A0AAP4PZB1_9BACT</name>
<comment type="similarity">
    <text evidence="1 5 6">Belongs to the universal ribosomal protein uL24 family.</text>
</comment>
<evidence type="ECO:0000256" key="1">
    <source>
        <dbReference type="ARBA" id="ARBA00010618"/>
    </source>
</evidence>
<evidence type="ECO:0000256" key="2">
    <source>
        <dbReference type="ARBA" id="ARBA00022980"/>
    </source>
</evidence>